<keyword evidence="4 5" id="KW-0234">DNA repair</keyword>
<dbReference type="EC" id="3.2.2.-" evidence="5"/>
<dbReference type="GO" id="GO:0006284">
    <property type="term" value="P:base-excision repair"/>
    <property type="evidence" value="ECO:0007669"/>
    <property type="project" value="InterPro"/>
</dbReference>
<accession>A0AA41YTJ4</accession>
<dbReference type="InterPro" id="IPR011034">
    <property type="entry name" value="Formyl_transferase-like_C_sf"/>
</dbReference>
<dbReference type="GO" id="GO:0003677">
    <property type="term" value="F:DNA binding"/>
    <property type="evidence" value="ECO:0007669"/>
    <property type="project" value="InterPro"/>
</dbReference>
<evidence type="ECO:0000256" key="1">
    <source>
        <dbReference type="ARBA" id="ARBA00009232"/>
    </source>
</evidence>
<dbReference type="Proteomes" id="UP001165667">
    <property type="component" value="Unassembled WGS sequence"/>
</dbReference>
<name>A0AA41YTJ4_9HYPH</name>
<sequence>MVAEQLIGVGLFVGGVGGLVVEAEAYTRDDPASHSFGGPTPRNRSMFGPVGRVYVYRSYGLHWCFNIACGSPGDAVLIRALAPTEGLATMRIRRGMDSIRDFCRGPGRLCQALGISGLHDGMDVLLTPFQIVDRIAAPAIVVGPRIGLSKGAETPWRFGLSESPYLSRGFQTRSRPVSAAICSSPLPSRFSRPKSE</sequence>
<dbReference type="CDD" id="cd00540">
    <property type="entry name" value="AAG"/>
    <property type="match status" value="1"/>
</dbReference>
<evidence type="ECO:0000313" key="6">
    <source>
        <dbReference type="EMBL" id="MCW6506757.1"/>
    </source>
</evidence>
<dbReference type="Gene3D" id="3.10.300.10">
    <property type="entry name" value="Methylpurine-DNA glycosylase (MPG)"/>
    <property type="match status" value="1"/>
</dbReference>
<keyword evidence="3 5" id="KW-0378">Hydrolase</keyword>
<reference evidence="6" key="1">
    <citation type="submission" date="2022-05" db="EMBL/GenBank/DDBJ databases">
        <authorList>
            <person name="Pankratov T."/>
        </authorList>
    </citation>
    <scope>NUCLEOTIDE SEQUENCE</scope>
    <source>
        <strain evidence="6">BP6-180914</strain>
    </source>
</reference>
<keyword evidence="6" id="KW-0326">Glycosidase</keyword>
<dbReference type="InterPro" id="IPR036995">
    <property type="entry name" value="MPG_sf"/>
</dbReference>
<proteinExistence type="inferred from homology"/>
<dbReference type="GO" id="GO:0003905">
    <property type="term" value="F:alkylbase DNA N-glycosylase activity"/>
    <property type="evidence" value="ECO:0007669"/>
    <property type="project" value="InterPro"/>
</dbReference>
<dbReference type="Pfam" id="PF02245">
    <property type="entry name" value="Pur_DNA_glyco"/>
    <property type="match status" value="1"/>
</dbReference>
<protein>
    <recommendedName>
        <fullName evidence="5">Putative 3-methyladenine DNA glycosylase</fullName>
        <ecNumber evidence="5">3.2.2.-</ecNumber>
    </recommendedName>
</protein>
<dbReference type="SUPFAM" id="SSF50486">
    <property type="entry name" value="FMT C-terminal domain-like"/>
    <property type="match status" value="1"/>
</dbReference>
<evidence type="ECO:0000256" key="2">
    <source>
        <dbReference type="ARBA" id="ARBA00022763"/>
    </source>
</evidence>
<dbReference type="HAMAP" id="MF_00527">
    <property type="entry name" value="3MGH"/>
    <property type="match status" value="1"/>
</dbReference>
<dbReference type="PANTHER" id="PTHR10429">
    <property type="entry name" value="DNA-3-METHYLADENINE GLYCOSYLASE"/>
    <property type="match status" value="1"/>
</dbReference>
<keyword evidence="2 5" id="KW-0227">DNA damage</keyword>
<comment type="similarity">
    <text evidence="1 5">Belongs to the DNA glycosylase MPG family.</text>
</comment>
<evidence type="ECO:0000256" key="5">
    <source>
        <dbReference type="HAMAP-Rule" id="MF_00527"/>
    </source>
</evidence>
<evidence type="ECO:0000256" key="4">
    <source>
        <dbReference type="ARBA" id="ARBA00023204"/>
    </source>
</evidence>
<organism evidence="6 7">
    <name type="scientific">Lichenifustis flavocetrariae</name>
    <dbReference type="NCBI Taxonomy" id="2949735"/>
    <lineage>
        <taxon>Bacteria</taxon>
        <taxon>Pseudomonadati</taxon>
        <taxon>Pseudomonadota</taxon>
        <taxon>Alphaproteobacteria</taxon>
        <taxon>Hyphomicrobiales</taxon>
        <taxon>Lichenihabitantaceae</taxon>
        <taxon>Lichenifustis</taxon>
    </lineage>
</organism>
<dbReference type="NCBIfam" id="NF002003">
    <property type="entry name" value="PRK00802.1-3"/>
    <property type="match status" value="1"/>
</dbReference>
<comment type="caution">
    <text evidence="6">The sequence shown here is derived from an EMBL/GenBank/DDBJ whole genome shotgun (WGS) entry which is preliminary data.</text>
</comment>
<gene>
    <name evidence="6" type="ORF">M8523_01830</name>
</gene>
<dbReference type="EMBL" id="JAMOIM010000001">
    <property type="protein sequence ID" value="MCW6506757.1"/>
    <property type="molecule type" value="Genomic_DNA"/>
</dbReference>
<evidence type="ECO:0000256" key="3">
    <source>
        <dbReference type="ARBA" id="ARBA00022801"/>
    </source>
</evidence>
<dbReference type="PANTHER" id="PTHR10429:SF0">
    <property type="entry name" value="DNA-3-METHYLADENINE GLYCOSYLASE"/>
    <property type="match status" value="1"/>
</dbReference>
<evidence type="ECO:0000313" key="7">
    <source>
        <dbReference type="Proteomes" id="UP001165667"/>
    </source>
</evidence>
<dbReference type="NCBIfam" id="TIGR00567">
    <property type="entry name" value="3mg"/>
    <property type="match status" value="1"/>
</dbReference>
<dbReference type="AlphaFoldDB" id="A0AA41YTJ4"/>
<keyword evidence="7" id="KW-1185">Reference proteome</keyword>
<dbReference type="InterPro" id="IPR003180">
    <property type="entry name" value="MPG"/>
</dbReference>